<reference evidence="3 4" key="1">
    <citation type="submission" date="2014-11" db="EMBL/GenBank/DDBJ databases">
        <authorList>
            <person name="Zhu J."/>
            <person name="Qi W."/>
            <person name="Song R."/>
        </authorList>
    </citation>
    <scope>NUCLEOTIDE SEQUENCE [LARGE SCALE GENOMIC DNA]</scope>
</reference>
<evidence type="ECO:0000313" key="4">
    <source>
        <dbReference type="Proteomes" id="UP000041254"/>
    </source>
</evidence>
<organism evidence="3 4">
    <name type="scientific">Vitrella brassicaformis (strain CCMP3155)</name>
    <dbReference type="NCBI Taxonomy" id="1169540"/>
    <lineage>
        <taxon>Eukaryota</taxon>
        <taxon>Sar</taxon>
        <taxon>Alveolata</taxon>
        <taxon>Colpodellida</taxon>
        <taxon>Vitrellaceae</taxon>
        <taxon>Vitrella</taxon>
    </lineage>
</organism>
<name>A0A0G4FUF3_VITBC</name>
<sequence length="507" mass="57631">MHRHLLALLEGCRVFGLISAEFGGFFFSLSWQTHTQEGISYTVAVILWTVFGAHVLALALEMGFLLRAQRIVVRLLERLPYLHYVGRAIRKVDLAPDAPMLMPEGIDTDVGHLLACISVSHLSGHLPFYSEGQEGEGAEWPTRIDEQAAALMEEEGLQAEVEPQDTADEQEGPCPLNNLQHALDNAGPKMELKKAFACLLRLTLDPRIWSMDSVEAYVEYLQSAGLSPSYDVLSPLRDILDEVMLNVRDLYHDDPMGFKQEGDGEGDTAPYEGGEEGGETPVEQLIDADVRHRIPYAWANSVLRFPDERDTDMSLLPQREEAQPEEDPTKELTRLAVHAAALYLQEYEYHMPRNIYVPTRLPDIAEDTRQAAFRRRHDHHIAQQWQKRDEDMFEVRTEDMSTVREVSLRTRRNLYGEGEERKVKAMAEYAGTAEGPDERRRRKKEALMTDLRRFRRAFPEATLHTEAIPKPPMSDVLSNPSPPFFMSLLERIQKWLGIAPTEEGSGE</sequence>
<dbReference type="InParanoid" id="A0A0G4FUF3"/>
<feature type="transmembrane region" description="Helical" evidence="2">
    <location>
        <begin position="38"/>
        <end position="60"/>
    </location>
</feature>
<feature type="region of interest" description="Disordered" evidence="1">
    <location>
        <begin position="156"/>
        <end position="180"/>
    </location>
</feature>
<keyword evidence="4" id="KW-1185">Reference proteome</keyword>
<dbReference type="VEuPathDB" id="CryptoDB:Vbra_9435"/>
<dbReference type="AlphaFoldDB" id="A0A0G4FUF3"/>
<evidence type="ECO:0000256" key="2">
    <source>
        <dbReference type="SAM" id="Phobius"/>
    </source>
</evidence>
<evidence type="ECO:0000256" key="1">
    <source>
        <dbReference type="SAM" id="MobiDB-lite"/>
    </source>
</evidence>
<gene>
    <name evidence="3" type="ORF">Vbra_9435</name>
</gene>
<feature type="region of interest" description="Disordered" evidence="1">
    <location>
        <begin position="255"/>
        <end position="279"/>
    </location>
</feature>
<protein>
    <submittedName>
        <fullName evidence="3">Uncharacterized protein</fullName>
    </submittedName>
</protein>
<evidence type="ECO:0000313" key="3">
    <source>
        <dbReference type="EMBL" id="CEM18558.1"/>
    </source>
</evidence>
<dbReference type="EMBL" id="CDMY01000503">
    <property type="protein sequence ID" value="CEM18558.1"/>
    <property type="molecule type" value="Genomic_DNA"/>
</dbReference>
<keyword evidence="2" id="KW-1133">Transmembrane helix</keyword>
<feature type="transmembrane region" description="Helical" evidence="2">
    <location>
        <begin position="12"/>
        <end position="32"/>
    </location>
</feature>
<feature type="compositionally biased region" description="Acidic residues" evidence="1">
    <location>
        <begin position="156"/>
        <end position="171"/>
    </location>
</feature>
<keyword evidence="2" id="KW-0472">Membrane</keyword>
<proteinExistence type="predicted"/>
<dbReference type="Proteomes" id="UP000041254">
    <property type="component" value="Unassembled WGS sequence"/>
</dbReference>
<keyword evidence="2" id="KW-0812">Transmembrane</keyword>
<accession>A0A0G4FUF3</accession>